<dbReference type="RefSeq" id="XP_028878339.1">
    <property type="nucleotide sequence ID" value="XM_029030428.1"/>
</dbReference>
<proteinExistence type="predicted"/>
<feature type="compositionally biased region" description="Basic and acidic residues" evidence="1">
    <location>
        <begin position="192"/>
        <end position="201"/>
    </location>
</feature>
<organism evidence="3 4">
    <name type="scientific">Trypanosoma theileri</name>
    <dbReference type="NCBI Taxonomy" id="67003"/>
    <lineage>
        <taxon>Eukaryota</taxon>
        <taxon>Discoba</taxon>
        <taxon>Euglenozoa</taxon>
        <taxon>Kinetoplastea</taxon>
        <taxon>Metakinetoplastina</taxon>
        <taxon>Trypanosomatida</taxon>
        <taxon>Trypanosomatidae</taxon>
        <taxon>Trypanosoma</taxon>
    </lineage>
</organism>
<dbReference type="GeneID" id="39990208"/>
<evidence type="ECO:0000313" key="3">
    <source>
        <dbReference type="EMBL" id="ORC84273.1"/>
    </source>
</evidence>
<dbReference type="EMBL" id="NBCO01000047">
    <property type="protein sequence ID" value="ORC84273.1"/>
    <property type="molecule type" value="Genomic_DNA"/>
</dbReference>
<reference evidence="3 4" key="1">
    <citation type="submission" date="2017-03" db="EMBL/GenBank/DDBJ databases">
        <title>An alternative strategy for trypanosome survival in the mammalian bloodstream revealed through genome and transcriptome analysis of the ubiquitous bovine parasite Trypanosoma (Megatrypanum) theileri.</title>
        <authorList>
            <person name="Kelly S."/>
            <person name="Ivens A."/>
            <person name="Mott A."/>
            <person name="O'Neill E."/>
            <person name="Emms D."/>
            <person name="Macleod O."/>
            <person name="Voorheis P."/>
            <person name="Matthews J."/>
            <person name="Matthews K."/>
            <person name="Carrington M."/>
        </authorList>
    </citation>
    <scope>NUCLEOTIDE SEQUENCE [LARGE SCALE GENOMIC DNA]</scope>
    <source>
        <strain evidence="3">Edinburgh</strain>
    </source>
</reference>
<accession>A0A1X0NIH5</accession>
<feature type="compositionally biased region" description="Polar residues" evidence="1">
    <location>
        <begin position="178"/>
        <end position="191"/>
    </location>
</feature>
<evidence type="ECO:0008006" key="5">
    <source>
        <dbReference type="Google" id="ProtNLM"/>
    </source>
</evidence>
<keyword evidence="2" id="KW-0732">Signal</keyword>
<sequence length="293" mass="30359">MNRVLVFFLLLVLSVACVGAVAGVEAAAGAVLGESAPGERPDAVEAREGLGTTQGRRPDSGSSGTDGDGDRDNVPKDPKVDVDVPKVELEQTKRGAEERYAVDTQEGRTPPERGNQAGTGQNHQPPTSVSETSSTSSDPSSPPGSSTTSRPAEPISADETMTQQNPSGAGAEHDINQRDNVQGGTTQNTHTTRPERNDGHDTSASTTQSTGDNSSSSTATDEAQNNQAESDPNVATPAEGESNSEESTTTTTLPPELTNNKKGDADSSSSISSSVWVRVPLLIVVTLTCILMC</sequence>
<feature type="compositionally biased region" description="Low complexity" evidence="1">
    <location>
        <begin position="125"/>
        <end position="149"/>
    </location>
</feature>
<dbReference type="AlphaFoldDB" id="A0A1X0NIH5"/>
<feature type="signal peptide" evidence="2">
    <location>
        <begin position="1"/>
        <end position="20"/>
    </location>
</feature>
<evidence type="ECO:0000313" key="4">
    <source>
        <dbReference type="Proteomes" id="UP000192257"/>
    </source>
</evidence>
<feature type="chain" id="PRO_5012303956" description="Mucin TcMUCII" evidence="2">
    <location>
        <begin position="21"/>
        <end position="293"/>
    </location>
</feature>
<feature type="compositionally biased region" description="Polar residues" evidence="1">
    <location>
        <begin position="202"/>
        <end position="230"/>
    </location>
</feature>
<dbReference type="PROSITE" id="PS51257">
    <property type="entry name" value="PROKAR_LIPOPROTEIN"/>
    <property type="match status" value="1"/>
</dbReference>
<evidence type="ECO:0000256" key="2">
    <source>
        <dbReference type="SAM" id="SignalP"/>
    </source>
</evidence>
<name>A0A1X0NIH5_9TRYP</name>
<feature type="compositionally biased region" description="Basic and acidic residues" evidence="1">
    <location>
        <begin position="37"/>
        <end position="48"/>
    </location>
</feature>
<feature type="compositionally biased region" description="Low complexity" evidence="1">
    <location>
        <begin position="245"/>
        <end position="258"/>
    </location>
</feature>
<dbReference type="VEuPathDB" id="TriTrypDB:TM35_000471680"/>
<feature type="region of interest" description="Disordered" evidence="1">
    <location>
        <begin position="34"/>
        <end position="272"/>
    </location>
</feature>
<keyword evidence="4" id="KW-1185">Reference proteome</keyword>
<dbReference type="Proteomes" id="UP000192257">
    <property type="component" value="Unassembled WGS sequence"/>
</dbReference>
<feature type="compositionally biased region" description="Basic and acidic residues" evidence="1">
    <location>
        <begin position="68"/>
        <end position="111"/>
    </location>
</feature>
<evidence type="ECO:0000256" key="1">
    <source>
        <dbReference type="SAM" id="MobiDB-lite"/>
    </source>
</evidence>
<protein>
    <recommendedName>
        <fullName evidence="5">Mucin TcMUCII</fullName>
    </recommendedName>
</protein>
<gene>
    <name evidence="3" type="ORF">TM35_000471680</name>
</gene>
<comment type="caution">
    <text evidence="3">The sequence shown here is derived from an EMBL/GenBank/DDBJ whole genome shotgun (WGS) entry which is preliminary data.</text>
</comment>